<evidence type="ECO:0000313" key="3">
    <source>
        <dbReference type="Proteomes" id="UP000078543"/>
    </source>
</evidence>
<gene>
    <name evidence="2" type="ORF">A6A05_16190</name>
</gene>
<feature type="transmembrane region" description="Helical" evidence="1">
    <location>
        <begin position="21"/>
        <end position="44"/>
    </location>
</feature>
<reference evidence="2 3" key="1">
    <citation type="submission" date="2016-04" db="EMBL/GenBank/DDBJ databases">
        <title>Draft genome sequence of freshwater magnetotactic bacteria Magnetospirillum marisnigri SP-1 and Magnetospirillum moscoviense BB-1.</title>
        <authorList>
            <person name="Koziaeva V."/>
            <person name="Dziuba M.V."/>
            <person name="Ivanov T.M."/>
            <person name="Kuznetsov B."/>
            <person name="Grouzdev D.S."/>
        </authorList>
    </citation>
    <scope>NUCLEOTIDE SEQUENCE [LARGE SCALE GENOMIC DNA]</scope>
    <source>
        <strain evidence="2 3">BB-1</strain>
    </source>
</reference>
<evidence type="ECO:0000256" key="1">
    <source>
        <dbReference type="SAM" id="Phobius"/>
    </source>
</evidence>
<dbReference type="RefSeq" id="WP_068503840.1">
    <property type="nucleotide sequence ID" value="NZ_LWQU01000175.1"/>
</dbReference>
<evidence type="ECO:0000313" key="2">
    <source>
        <dbReference type="EMBL" id="OAN46302.1"/>
    </source>
</evidence>
<dbReference type="Proteomes" id="UP000078543">
    <property type="component" value="Unassembled WGS sequence"/>
</dbReference>
<dbReference type="OrthoDB" id="7332801at2"/>
<proteinExistence type="predicted"/>
<comment type="caution">
    <text evidence="2">The sequence shown here is derived from an EMBL/GenBank/DDBJ whole genome shotgun (WGS) entry which is preliminary data.</text>
</comment>
<dbReference type="EMBL" id="LWQU01000175">
    <property type="protein sequence ID" value="OAN46302.1"/>
    <property type="molecule type" value="Genomic_DNA"/>
</dbReference>
<dbReference type="AlphaFoldDB" id="A0A178MC21"/>
<keyword evidence="1" id="KW-0472">Membrane</keyword>
<organism evidence="2 3">
    <name type="scientific">Magnetospirillum moscoviense</name>
    <dbReference type="NCBI Taxonomy" id="1437059"/>
    <lineage>
        <taxon>Bacteria</taxon>
        <taxon>Pseudomonadati</taxon>
        <taxon>Pseudomonadota</taxon>
        <taxon>Alphaproteobacteria</taxon>
        <taxon>Rhodospirillales</taxon>
        <taxon>Rhodospirillaceae</taxon>
        <taxon>Magnetospirillum</taxon>
    </lineage>
</organism>
<keyword evidence="1" id="KW-1133">Transmembrane helix</keyword>
<sequence length="347" mass="36123">MDINEKAQAPSGRRPDRRRDGGGQVLVLYLAIAVAVAVLAWPWLATRLGDIPGSLLSRIGDGGSVGAPRPATLDERMDMVEAALAPLAMRIADADRRLAMLEANARTAGDAPRNEAAGVSPDPAQMSRMAAEIAALKGDLEIVRKLAPDEGGATKLSGAVEKAEAAFRRIAERRDRAPLFLAALGQLREAVDRGSPYPAQMKAAMILAEKGAADKLAPLVMGSATGIVTRVGLAESFQVTTAAARKLDVPADSGWVLANIRRWLGGAVLIRRTEGGEEGLDGILNSASRLLAGGDLAGAAALLRHVEGPSLAAIQPWLEAAELRLSADAALSELSAMAMTAAASRDE</sequence>
<accession>A0A178MC21</accession>
<protein>
    <submittedName>
        <fullName evidence="2">Uncharacterized protein</fullName>
    </submittedName>
</protein>
<name>A0A178MC21_9PROT</name>
<keyword evidence="3" id="KW-1185">Reference proteome</keyword>
<keyword evidence="1" id="KW-0812">Transmembrane</keyword>
<dbReference type="STRING" id="1437059.A6A05_16190"/>